<name>A0ACC2G247_DALPE</name>
<evidence type="ECO:0000313" key="1">
    <source>
        <dbReference type="EMBL" id="KAJ7997676.1"/>
    </source>
</evidence>
<evidence type="ECO:0000313" key="2">
    <source>
        <dbReference type="Proteomes" id="UP001157502"/>
    </source>
</evidence>
<sequence length="465" mass="51350">MPSFGSYTISPLDCDSGSRVGSGVRFGDNLEGQNDASTEERFAVSDQDVVKSEDNQEEDRNGKVRNEDESGEEEKGSTKEEEEKTDKCKRASSPVSGTPRLNVFQNMSTINPGNCFENGNSKKTTTGKKLNVTPDRPCGNPVVIDEALDQILRDDPTMSELNLNNIEDVSQETLLRICEALSANTHVRVFSLSNTRADDRVASAVAKMLRENSSITNLNIDSNFVSGRGILELLASLQQNGTLVELRFHNQRHICGGQVEMEMVRLLRDNTTLLKLGYQFDLPGPRITVTSILTRNQDQHRQRRLEKQKMQVHPEATVHTQAVAGPTGVVPVTPPLNKSTCSTTKHKQKDQTLNNASPPTAPTLLPGLESDRNTPTSKNVEKIQQHEGSTKCHLGQHKPKSKRGRNGANKESSDILKERKKALKPSRKMKDNSSCPLAPQKSTRDDLMDAIRGSSIGSLKRVDFQ</sequence>
<reference evidence="1" key="1">
    <citation type="submission" date="2021-05" db="EMBL/GenBank/DDBJ databases">
        <authorList>
            <person name="Pan Q."/>
            <person name="Jouanno E."/>
            <person name="Zahm M."/>
            <person name="Klopp C."/>
            <person name="Cabau C."/>
            <person name="Louis A."/>
            <person name="Berthelot C."/>
            <person name="Parey E."/>
            <person name="Roest Crollius H."/>
            <person name="Montfort J."/>
            <person name="Robinson-Rechavi M."/>
            <person name="Bouchez O."/>
            <person name="Lampietro C."/>
            <person name="Lopez Roques C."/>
            <person name="Donnadieu C."/>
            <person name="Postlethwait J."/>
            <person name="Bobe J."/>
            <person name="Dillon D."/>
            <person name="Chandos A."/>
            <person name="von Hippel F."/>
            <person name="Guiguen Y."/>
        </authorList>
    </citation>
    <scope>NUCLEOTIDE SEQUENCE</scope>
    <source>
        <strain evidence="1">YG-Jan2019</strain>
    </source>
</reference>
<accession>A0ACC2G247</accession>
<comment type="caution">
    <text evidence="1">The sequence shown here is derived from an EMBL/GenBank/DDBJ whole genome shotgun (WGS) entry which is preliminary data.</text>
</comment>
<protein>
    <submittedName>
        <fullName evidence="1">Uncharacterized protein</fullName>
    </submittedName>
</protein>
<proteinExistence type="predicted"/>
<keyword evidence="2" id="KW-1185">Reference proteome</keyword>
<gene>
    <name evidence="1" type="ORF">DPEC_G00214610</name>
</gene>
<dbReference type="EMBL" id="CM055745">
    <property type="protein sequence ID" value="KAJ7997676.1"/>
    <property type="molecule type" value="Genomic_DNA"/>
</dbReference>
<organism evidence="1 2">
    <name type="scientific">Dallia pectoralis</name>
    <name type="common">Alaska blackfish</name>
    <dbReference type="NCBI Taxonomy" id="75939"/>
    <lineage>
        <taxon>Eukaryota</taxon>
        <taxon>Metazoa</taxon>
        <taxon>Chordata</taxon>
        <taxon>Craniata</taxon>
        <taxon>Vertebrata</taxon>
        <taxon>Euteleostomi</taxon>
        <taxon>Actinopterygii</taxon>
        <taxon>Neopterygii</taxon>
        <taxon>Teleostei</taxon>
        <taxon>Protacanthopterygii</taxon>
        <taxon>Esociformes</taxon>
        <taxon>Umbridae</taxon>
        <taxon>Dallia</taxon>
    </lineage>
</organism>
<dbReference type="Proteomes" id="UP001157502">
    <property type="component" value="Chromosome 18"/>
</dbReference>